<dbReference type="AlphaFoldDB" id="A0A917JE21"/>
<feature type="transmembrane region" description="Helical" evidence="1">
    <location>
        <begin position="117"/>
        <end position="138"/>
    </location>
</feature>
<keyword evidence="1" id="KW-1133">Transmembrane helix</keyword>
<feature type="transmembrane region" description="Helical" evidence="1">
    <location>
        <begin position="67"/>
        <end position="86"/>
    </location>
</feature>
<name>A0A917JE21_9SPHI</name>
<proteinExistence type="predicted"/>
<reference evidence="2" key="1">
    <citation type="journal article" date="2014" name="Int. J. Syst. Evol. Microbiol.">
        <title>Complete genome sequence of Corynebacterium casei LMG S-19264T (=DSM 44701T), isolated from a smear-ripened cheese.</title>
        <authorList>
            <consortium name="US DOE Joint Genome Institute (JGI-PGF)"/>
            <person name="Walter F."/>
            <person name="Albersmeier A."/>
            <person name="Kalinowski J."/>
            <person name="Ruckert C."/>
        </authorList>
    </citation>
    <scope>NUCLEOTIDE SEQUENCE</scope>
    <source>
        <strain evidence="2">CCM 8711</strain>
    </source>
</reference>
<organism evidence="2 3">
    <name type="scientific">Mucilaginibacter galii</name>
    <dbReference type="NCBI Taxonomy" id="2005073"/>
    <lineage>
        <taxon>Bacteria</taxon>
        <taxon>Pseudomonadati</taxon>
        <taxon>Bacteroidota</taxon>
        <taxon>Sphingobacteriia</taxon>
        <taxon>Sphingobacteriales</taxon>
        <taxon>Sphingobacteriaceae</taxon>
        <taxon>Mucilaginibacter</taxon>
    </lineage>
</organism>
<keyword evidence="1" id="KW-0472">Membrane</keyword>
<evidence type="ECO:0000313" key="3">
    <source>
        <dbReference type="Proteomes" id="UP000662074"/>
    </source>
</evidence>
<dbReference type="RefSeq" id="WP_188418856.1">
    <property type="nucleotide sequence ID" value="NZ_BMDO01000017.1"/>
</dbReference>
<dbReference type="EMBL" id="BMDO01000017">
    <property type="protein sequence ID" value="GGI52740.1"/>
    <property type="molecule type" value="Genomic_DNA"/>
</dbReference>
<keyword evidence="1" id="KW-0812">Transmembrane</keyword>
<accession>A0A917JE21</accession>
<reference evidence="2" key="2">
    <citation type="submission" date="2020-09" db="EMBL/GenBank/DDBJ databases">
        <authorList>
            <person name="Sun Q."/>
            <person name="Sedlacek I."/>
        </authorList>
    </citation>
    <scope>NUCLEOTIDE SEQUENCE</scope>
    <source>
        <strain evidence="2">CCM 8711</strain>
    </source>
</reference>
<evidence type="ECO:0000313" key="2">
    <source>
        <dbReference type="EMBL" id="GGI52740.1"/>
    </source>
</evidence>
<protein>
    <submittedName>
        <fullName evidence="2">Uncharacterized protein</fullName>
    </submittedName>
</protein>
<sequence length="190" mass="21859">MDVKDLFDENDRIRIDSDEKLEVYMEAHYDRFHNLLLWANVAILINFVMIIVRTINLYKGDDPTALTSLKIIFAVIFGAFAGFLVWQWRAGVTLGPPEWGRIKTLLQYKVGIMEKQIGLIIGYITAYTLILVAGYAFYETTELVPVQKVIDINSPVTLVMYLMGSYSLYQCFNRRQKLLTGINAMDEEDI</sequence>
<feature type="transmembrane region" description="Helical" evidence="1">
    <location>
        <begin position="35"/>
        <end position="55"/>
    </location>
</feature>
<comment type="caution">
    <text evidence="2">The sequence shown here is derived from an EMBL/GenBank/DDBJ whole genome shotgun (WGS) entry which is preliminary data.</text>
</comment>
<gene>
    <name evidence="2" type="ORF">GCM10011425_39520</name>
</gene>
<dbReference type="Proteomes" id="UP000662074">
    <property type="component" value="Unassembled WGS sequence"/>
</dbReference>
<keyword evidence="3" id="KW-1185">Reference proteome</keyword>
<evidence type="ECO:0000256" key="1">
    <source>
        <dbReference type="SAM" id="Phobius"/>
    </source>
</evidence>